<sequence length="76" mass="7833">MTSDVGADGGTDSLTGEIRRLSQISNQTSLMTIDAVLRALPRDGNGYATAAAELRVVARRVVHSARDCGASLTGAS</sequence>
<organism evidence="1 2">
    <name type="scientific">Skermanella aerolata</name>
    <dbReference type="NCBI Taxonomy" id="393310"/>
    <lineage>
        <taxon>Bacteria</taxon>
        <taxon>Pseudomonadati</taxon>
        <taxon>Pseudomonadota</taxon>
        <taxon>Alphaproteobacteria</taxon>
        <taxon>Rhodospirillales</taxon>
        <taxon>Azospirillaceae</taxon>
        <taxon>Skermanella</taxon>
    </lineage>
</organism>
<evidence type="ECO:0000313" key="2">
    <source>
        <dbReference type="Proteomes" id="UP000321523"/>
    </source>
</evidence>
<name>A0A512DP62_9PROT</name>
<comment type="caution">
    <text evidence="1">The sequence shown here is derived from an EMBL/GenBank/DDBJ whole genome shotgun (WGS) entry which is preliminary data.</text>
</comment>
<reference evidence="1 2" key="1">
    <citation type="submission" date="2019-07" db="EMBL/GenBank/DDBJ databases">
        <title>Whole genome shotgun sequence of Skermanella aerolata NBRC 106429.</title>
        <authorList>
            <person name="Hosoyama A."/>
            <person name="Uohara A."/>
            <person name="Ohji S."/>
            <person name="Ichikawa N."/>
        </authorList>
    </citation>
    <scope>NUCLEOTIDE SEQUENCE [LARGE SCALE GENOMIC DNA]</scope>
    <source>
        <strain evidence="1 2">NBRC 106429</strain>
    </source>
</reference>
<proteinExistence type="predicted"/>
<evidence type="ECO:0000313" key="1">
    <source>
        <dbReference type="EMBL" id="GEO38262.1"/>
    </source>
</evidence>
<dbReference type="Proteomes" id="UP000321523">
    <property type="component" value="Unassembled WGS sequence"/>
</dbReference>
<dbReference type="AlphaFoldDB" id="A0A512DP62"/>
<dbReference type="RefSeq" id="WP_044428225.1">
    <property type="nucleotide sequence ID" value="NZ_BJYZ01000009.1"/>
</dbReference>
<gene>
    <name evidence="1" type="ORF">SAE02_24100</name>
</gene>
<evidence type="ECO:0008006" key="3">
    <source>
        <dbReference type="Google" id="ProtNLM"/>
    </source>
</evidence>
<accession>A0A512DP62</accession>
<dbReference type="OrthoDB" id="7307154at2"/>
<keyword evidence="2" id="KW-1185">Reference proteome</keyword>
<dbReference type="EMBL" id="BJYZ01000009">
    <property type="protein sequence ID" value="GEO38262.1"/>
    <property type="molecule type" value="Genomic_DNA"/>
</dbReference>
<protein>
    <recommendedName>
        <fullName evidence="3">Methyl-accepting transducer domain-containing protein</fullName>
    </recommendedName>
</protein>